<organism evidence="2 3">
    <name type="scientific">Rhizopus stolonifer</name>
    <name type="common">Rhizopus nigricans</name>
    <dbReference type="NCBI Taxonomy" id="4846"/>
    <lineage>
        <taxon>Eukaryota</taxon>
        <taxon>Fungi</taxon>
        <taxon>Fungi incertae sedis</taxon>
        <taxon>Mucoromycota</taxon>
        <taxon>Mucoromycotina</taxon>
        <taxon>Mucoromycetes</taxon>
        <taxon>Mucorales</taxon>
        <taxon>Mucorineae</taxon>
        <taxon>Rhizopodaceae</taxon>
        <taxon>Rhizopus</taxon>
    </lineage>
</organism>
<proteinExistence type="predicted"/>
<gene>
    <name evidence="2" type="ORF">CU098_000062</name>
</gene>
<evidence type="ECO:0000259" key="1">
    <source>
        <dbReference type="PROSITE" id="PS50181"/>
    </source>
</evidence>
<sequence length="258" mass="29769">MLLDLPPELLLKVTNFLSCKELTCLRSVSRLLQIYSDAPLNWKSIHLQPSKSSWQLKELRHIIEPHKAHIKAIRIEGVRDNVVQYILTHCYKLKHLVVCGWLTLSDHSLRLGPDQSLDLQSIQIIGKANSTLLVDASTLARFIKQSPRLDNLVFGCQAHVHAETFISELEKIHTSRFPRTLRSVTLATKQTWNKDHVARLVDLYPTLEHIKLIPEASRGFKDLESFRRWFEQLNSMRLGHSFVSNKNLIMYNKSVCMS</sequence>
<feature type="domain" description="F-box" evidence="1">
    <location>
        <begin position="1"/>
        <end position="45"/>
    </location>
</feature>
<dbReference type="InterPro" id="IPR036047">
    <property type="entry name" value="F-box-like_dom_sf"/>
</dbReference>
<keyword evidence="3" id="KW-1185">Reference proteome</keyword>
<accession>A0A367KWD4</accession>
<dbReference type="PROSITE" id="PS50181">
    <property type="entry name" value="FBOX"/>
    <property type="match status" value="1"/>
</dbReference>
<dbReference type="OrthoDB" id="550575at2759"/>
<name>A0A367KWD4_RHIST</name>
<dbReference type="AlphaFoldDB" id="A0A367KWD4"/>
<dbReference type="Proteomes" id="UP000253551">
    <property type="component" value="Unassembled WGS sequence"/>
</dbReference>
<reference evidence="2 3" key="1">
    <citation type="journal article" date="2018" name="G3 (Bethesda)">
        <title>Phylogenetic and Phylogenomic Definition of Rhizopus Species.</title>
        <authorList>
            <person name="Gryganskyi A.P."/>
            <person name="Golan J."/>
            <person name="Dolatabadi S."/>
            <person name="Mondo S."/>
            <person name="Robb S."/>
            <person name="Idnurm A."/>
            <person name="Muszewska A."/>
            <person name="Steczkiewicz K."/>
            <person name="Masonjones S."/>
            <person name="Liao H.L."/>
            <person name="Gajdeczka M.T."/>
            <person name="Anike F."/>
            <person name="Vuek A."/>
            <person name="Anishchenko I.M."/>
            <person name="Voigt K."/>
            <person name="de Hoog G.S."/>
            <person name="Smith M.E."/>
            <person name="Heitman J."/>
            <person name="Vilgalys R."/>
            <person name="Stajich J.E."/>
        </authorList>
    </citation>
    <scope>NUCLEOTIDE SEQUENCE [LARGE SCALE GENOMIC DNA]</scope>
    <source>
        <strain evidence="2 3">LSU 92-RS-03</strain>
    </source>
</reference>
<protein>
    <recommendedName>
        <fullName evidence="1">F-box domain-containing protein</fullName>
    </recommendedName>
</protein>
<dbReference type="EMBL" id="PJQM01000140">
    <property type="protein sequence ID" value="RCI06505.1"/>
    <property type="molecule type" value="Genomic_DNA"/>
</dbReference>
<dbReference type="InterPro" id="IPR001810">
    <property type="entry name" value="F-box_dom"/>
</dbReference>
<dbReference type="InterPro" id="IPR032675">
    <property type="entry name" value="LRR_dom_sf"/>
</dbReference>
<evidence type="ECO:0000313" key="2">
    <source>
        <dbReference type="EMBL" id="RCI06505.1"/>
    </source>
</evidence>
<dbReference type="Gene3D" id="3.80.10.10">
    <property type="entry name" value="Ribonuclease Inhibitor"/>
    <property type="match status" value="1"/>
</dbReference>
<comment type="caution">
    <text evidence="2">The sequence shown here is derived from an EMBL/GenBank/DDBJ whole genome shotgun (WGS) entry which is preliminary data.</text>
</comment>
<dbReference type="SUPFAM" id="SSF81383">
    <property type="entry name" value="F-box domain"/>
    <property type="match status" value="1"/>
</dbReference>
<dbReference type="Pfam" id="PF12937">
    <property type="entry name" value="F-box-like"/>
    <property type="match status" value="1"/>
</dbReference>
<evidence type="ECO:0000313" key="3">
    <source>
        <dbReference type="Proteomes" id="UP000253551"/>
    </source>
</evidence>
<dbReference type="STRING" id="4846.A0A367KWD4"/>